<dbReference type="AlphaFoldDB" id="A0A9Q3FFI0"/>
<sequence>MLECKRVKTPCNGDFLQEIEENSQVINLTEYQKVIGSLNHLAQHTQADIMYTVNQLSRYCTNPTGKNWISLKHLLRYLKGTMAYNLIYNKCQSLSLISELVGWEEADYEHAKEDCKSISGYLIQVYENPVCWLSKRQSAVAQSTTEAEYISMSVCAKQMRWLSFVLQDIGQAIEKPTLFNDNSGTVIISKKASLNTNTKHI</sequence>
<evidence type="ECO:0000313" key="2">
    <source>
        <dbReference type="Proteomes" id="UP000765509"/>
    </source>
</evidence>
<organism evidence="1 2">
    <name type="scientific">Austropuccinia psidii MF-1</name>
    <dbReference type="NCBI Taxonomy" id="1389203"/>
    <lineage>
        <taxon>Eukaryota</taxon>
        <taxon>Fungi</taxon>
        <taxon>Dikarya</taxon>
        <taxon>Basidiomycota</taxon>
        <taxon>Pucciniomycotina</taxon>
        <taxon>Pucciniomycetes</taxon>
        <taxon>Pucciniales</taxon>
        <taxon>Sphaerophragmiaceae</taxon>
        <taxon>Austropuccinia</taxon>
    </lineage>
</organism>
<keyword evidence="2" id="KW-1185">Reference proteome</keyword>
<evidence type="ECO:0000313" key="1">
    <source>
        <dbReference type="EMBL" id="MBW0539341.1"/>
    </source>
</evidence>
<dbReference type="OrthoDB" id="2506833at2759"/>
<dbReference type="PANTHER" id="PTHR11439:SF467">
    <property type="entry name" value="INTEGRASE CATALYTIC DOMAIN-CONTAINING PROTEIN"/>
    <property type="match status" value="1"/>
</dbReference>
<name>A0A9Q3FFI0_9BASI</name>
<accession>A0A9Q3FFI0</accession>
<dbReference type="Proteomes" id="UP000765509">
    <property type="component" value="Unassembled WGS sequence"/>
</dbReference>
<dbReference type="CDD" id="cd09272">
    <property type="entry name" value="RNase_HI_RT_Ty1"/>
    <property type="match status" value="1"/>
</dbReference>
<proteinExistence type="predicted"/>
<comment type="caution">
    <text evidence="1">The sequence shown here is derived from an EMBL/GenBank/DDBJ whole genome shotgun (WGS) entry which is preliminary data.</text>
</comment>
<protein>
    <submittedName>
        <fullName evidence="1">Uncharacterized protein</fullName>
    </submittedName>
</protein>
<dbReference type="PANTHER" id="PTHR11439">
    <property type="entry name" value="GAG-POL-RELATED RETROTRANSPOSON"/>
    <property type="match status" value="1"/>
</dbReference>
<gene>
    <name evidence="1" type="ORF">O181_079056</name>
</gene>
<dbReference type="EMBL" id="AVOT02043927">
    <property type="protein sequence ID" value="MBW0539341.1"/>
    <property type="molecule type" value="Genomic_DNA"/>
</dbReference>
<reference evidence="1" key="1">
    <citation type="submission" date="2021-03" db="EMBL/GenBank/DDBJ databases">
        <title>Draft genome sequence of rust myrtle Austropuccinia psidii MF-1, a brazilian biotype.</title>
        <authorList>
            <person name="Quecine M.C."/>
            <person name="Pachon D.M.R."/>
            <person name="Bonatelli M.L."/>
            <person name="Correr F.H."/>
            <person name="Franceschini L.M."/>
            <person name="Leite T.F."/>
            <person name="Margarido G.R.A."/>
            <person name="Almeida C.A."/>
            <person name="Ferrarezi J.A."/>
            <person name="Labate C.A."/>
        </authorList>
    </citation>
    <scope>NUCLEOTIDE SEQUENCE</scope>
    <source>
        <strain evidence="1">MF-1</strain>
    </source>
</reference>